<proteinExistence type="predicted"/>
<sequence length="38" mass="4202">MVGRKVYYQKKAGGECLRCGPVPEPLLLCLQFVGVVHI</sequence>
<name>A0A0E9UUN5_ANGAN</name>
<reference evidence="1" key="1">
    <citation type="submission" date="2014-11" db="EMBL/GenBank/DDBJ databases">
        <authorList>
            <person name="Amaro Gonzalez C."/>
        </authorList>
    </citation>
    <scope>NUCLEOTIDE SEQUENCE</scope>
</reference>
<accession>A0A0E9UUN5</accession>
<dbReference type="AlphaFoldDB" id="A0A0E9UUN5"/>
<protein>
    <submittedName>
        <fullName evidence="1">Uncharacterized protein</fullName>
    </submittedName>
</protein>
<dbReference type="EMBL" id="GBXM01039677">
    <property type="protein sequence ID" value="JAH68900.1"/>
    <property type="molecule type" value="Transcribed_RNA"/>
</dbReference>
<reference evidence="1" key="2">
    <citation type="journal article" date="2015" name="Fish Shellfish Immunol.">
        <title>Early steps in the European eel (Anguilla anguilla)-Vibrio vulnificus interaction in the gills: Role of the RtxA13 toxin.</title>
        <authorList>
            <person name="Callol A."/>
            <person name="Pajuelo D."/>
            <person name="Ebbesson L."/>
            <person name="Teles M."/>
            <person name="MacKenzie S."/>
            <person name="Amaro C."/>
        </authorList>
    </citation>
    <scope>NUCLEOTIDE SEQUENCE</scope>
</reference>
<evidence type="ECO:0000313" key="1">
    <source>
        <dbReference type="EMBL" id="JAH68900.1"/>
    </source>
</evidence>
<organism evidence="1">
    <name type="scientific">Anguilla anguilla</name>
    <name type="common">European freshwater eel</name>
    <name type="synonym">Muraena anguilla</name>
    <dbReference type="NCBI Taxonomy" id="7936"/>
    <lineage>
        <taxon>Eukaryota</taxon>
        <taxon>Metazoa</taxon>
        <taxon>Chordata</taxon>
        <taxon>Craniata</taxon>
        <taxon>Vertebrata</taxon>
        <taxon>Euteleostomi</taxon>
        <taxon>Actinopterygii</taxon>
        <taxon>Neopterygii</taxon>
        <taxon>Teleostei</taxon>
        <taxon>Anguilliformes</taxon>
        <taxon>Anguillidae</taxon>
        <taxon>Anguilla</taxon>
    </lineage>
</organism>